<dbReference type="InterPro" id="IPR020904">
    <property type="entry name" value="Sc_DH/Rdtase_CS"/>
</dbReference>
<dbReference type="Gene3D" id="3.40.50.720">
    <property type="entry name" value="NAD(P)-binding Rossmann-like Domain"/>
    <property type="match status" value="1"/>
</dbReference>
<evidence type="ECO:0000259" key="5">
    <source>
        <dbReference type="SMART" id="SM00822"/>
    </source>
</evidence>
<dbReference type="PRINTS" id="PR00080">
    <property type="entry name" value="SDRFAMILY"/>
</dbReference>
<reference evidence="6 7" key="1">
    <citation type="submission" date="2017-09" db="EMBL/GenBank/DDBJ databases">
        <authorList>
            <person name="Lee N."/>
            <person name="Cho B.-K."/>
        </authorList>
    </citation>
    <scope>NUCLEOTIDE SEQUENCE [LARGE SCALE GENOMIC DNA]</scope>
    <source>
        <strain evidence="6 7">ATCC 19740</strain>
    </source>
</reference>
<dbReference type="SMART" id="SM00822">
    <property type="entry name" value="PKS_KR"/>
    <property type="match status" value="1"/>
</dbReference>
<dbReference type="PANTHER" id="PTHR43391">
    <property type="entry name" value="RETINOL DEHYDROGENASE-RELATED"/>
    <property type="match status" value="1"/>
</dbReference>
<keyword evidence="2" id="KW-0521">NADP</keyword>
<keyword evidence="7" id="KW-1185">Reference proteome</keyword>
<dbReference type="GeneID" id="95458388"/>
<evidence type="ECO:0000256" key="3">
    <source>
        <dbReference type="ARBA" id="ARBA00023002"/>
    </source>
</evidence>
<name>A0ABX6BLN5_9ACTN</name>
<protein>
    <submittedName>
        <fullName evidence="6">SDR family NAD(P)-dependent oxidoreductase</fullName>
    </submittedName>
</protein>
<dbReference type="CDD" id="cd05233">
    <property type="entry name" value="SDR_c"/>
    <property type="match status" value="1"/>
</dbReference>
<dbReference type="InterPro" id="IPR036291">
    <property type="entry name" value="NAD(P)-bd_dom_sf"/>
</dbReference>
<dbReference type="Proteomes" id="UP000326029">
    <property type="component" value="Chromosome"/>
</dbReference>
<accession>A0ABX6BLN5</accession>
<evidence type="ECO:0000256" key="4">
    <source>
        <dbReference type="RuleBase" id="RU000363"/>
    </source>
</evidence>
<dbReference type="SUPFAM" id="SSF51735">
    <property type="entry name" value="NAD(P)-binding Rossmann-fold domains"/>
    <property type="match status" value="1"/>
</dbReference>
<sequence length="271" mass="29561">MSRRVLITGGASGLGRALAEHHAAAGDRVLVADRDRPAEPPSGAVSFLRLDVRLQGDWQRALRWCEEHWGGLDVLVNNAGVMATGRVEHLRGDDWDWILDINLKGVVRGCRTFVPLFKRQGGGHIVNIASSAGLLNTPGATSYNASKAAVISLSETIRRELSPFGIRTTVACPGPFRTGLRAELHSPDPELAALADREIRDSLHTAEEVAGRIVHAVDKGHFLVLTRATDRRALCLKRLFPRVADARAAKKWRRTAAELEAPHPVGRRRAA</sequence>
<feature type="domain" description="Ketoreductase" evidence="5">
    <location>
        <begin position="3"/>
        <end position="179"/>
    </location>
</feature>
<dbReference type="InterPro" id="IPR057326">
    <property type="entry name" value="KR_dom"/>
</dbReference>
<gene>
    <name evidence="6" type="ORF">CP977_32015</name>
</gene>
<evidence type="ECO:0000256" key="1">
    <source>
        <dbReference type="ARBA" id="ARBA00006484"/>
    </source>
</evidence>
<evidence type="ECO:0000313" key="7">
    <source>
        <dbReference type="Proteomes" id="UP000326029"/>
    </source>
</evidence>
<dbReference type="EMBL" id="CP023693">
    <property type="protein sequence ID" value="QEV36227.1"/>
    <property type="molecule type" value="Genomic_DNA"/>
</dbReference>
<dbReference type="PRINTS" id="PR00081">
    <property type="entry name" value="GDHRDH"/>
</dbReference>
<dbReference type="RefSeq" id="WP_152371321.1">
    <property type="nucleotide sequence ID" value="NZ_CP023693.1"/>
</dbReference>
<dbReference type="Pfam" id="PF00106">
    <property type="entry name" value="adh_short"/>
    <property type="match status" value="1"/>
</dbReference>
<proteinExistence type="inferred from homology"/>
<dbReference type="PROSITE" id="PS00061">
    <property type="entry name" value="ADH_SHORT"/>
    <property type="match status" value="1"/>
</dbReference>
<keyword evidence="3" id="KW-0560">Oxidoreductase</keyword>
<evidence type="ECO:0000256" key="2">
    <source>
        <dbReference type="ARBA" id="ARBA00022857"/>
    </source>
</evidence>
<comment type="similarity">
    <text evidence="1 4">Belongs to the short-chain dehydrogenases/reductases (SDR) family.</text>
</comment>
<dbReference type="PANTHER" id="PTHR43391:SF14">
    <property type="entry name" value="DEHYDROGENASE_REDUCTASE SDR FAMILY PROTEIN 7-LIKE"/>
    <property type="match status" value="1"/>
</dbReference>
<evidence type="ECO:0000313" key="6">
    <source>
        <dbReference type="EMBL" id="QEV36227.1"/>
    </source>
</evidence>
<organism evidence="6 7">
    <name type="scientific">Streptomyces cinereoruber</name>
    <dbReference type="NCBI Taxonomy" id="67260"/>
    <lineage>
        <taxon>Bacteria</taxon>
        <taxon>Bacillati</taxon>
        <taxon>Actinomycetota</taxon>
        <taxon>Actinomycetes</taxon>
        <taxon>Kitasatosporales</taxon>
        <taxon>Streptomycetaceae</taxon>
        <taxon>Streptomyces</taxon>
    </lineage>
</organism>
<dbReference type="InterPro" id="IPR002347">
    <property type="entry name" value="SDR_fam"/>
</dbReference>